<dbReference type="EMBL" id="JACIJS010000003">
    <property type="protein sequence ID" value="MBB5514991.1"/>
    <property type="molecule type" value="Genomic_DNA"/>
</dbReference>
<name>A0A840WKE3_9RHOB</name>
<dbReference type="Proteomes" id="UP000553766">
    <property type="component" value="Unassembled WGS sequence"/>
</dbReference>
<dbReference type="AlphaFoldDB" id="A0A840WKE3"/>
<evidence type="ECO:0000256" key="1">
    <source>
        <dbReference type="SAM" id="MobiDB-lite"/>
    </source>
</evidence>
<protein>
    <submittedName>
        <fullName evidence="2">Uncharacterized protein</fullName>
    </submittedName>
</protein>
<organism evidence="2 3">
    <name type="scientific">Rubricella aquisinus</name>
    <dbReference type="NCBI Taxonomy" id="2028108"/>
    <lineage>
        <taxon>Bacteria</taxon>
        <taxon>Pseudomonadati</taxon>
        <taxon>Pseudomonadota</taxon>
        <taxon>Alphaproteobacteria</taxon>
        <taxon>Rhodobacterales</taxon>
        <taxon>Paracoccaceae</taxon>
        <taxon>Rubricella</taxon>
    </lineage>
</organism>
<proteinExistence type="predicted"/>
<feature type="region of interest" description="Disordered" evidence="1">
    <location>
        <begin position="90"/>
        <end position="114"/>
    </location>
</feature>
<dbReference type="RefSeq" id="WP_184009169.1">
    <property type="nucleotide sequence ID" value="NZ_JACIJS010000003.1"/>
</dbReference>
<gene>
    <name evidence="2" type="ORF">FHS89_001001</name>
</gene>
<accession>A0A840WKE3</accession>
<keyword evidence="3" id="KW-1185">Reference proteome</keyword>
<sequence length="114" mass="12358">MDSHLPDEVLLGMARAARRGGSGQRLSVHMGDVVVRIISLDEHGFTVPEGSPNLRGAVSLYDGPRHMADCLVMRIKGEGDLPHYEYKRRTEATADAPTDYVRSADAPAGLLTQS</sequence>
<evidence type="ECO:0000313" key="3">
    <source>
        <dbReference type="Proteomes" id="UP000553766"/>
    </source>
</evidence>
<reference evidence="2 3" key="1">
    <citation type="submission" date="2020-08" db="EMBL/GenBank/DDBJ databases">
        <title>Genomic Encyclopedia of Type Strains, Phase IV (KMG-IV): sequencing the most valuable type-strain genomes for metagenomic binning, comparative biology and taxonomic classification.</title>
        <authorList>
            <person name="Goeker M."/>
        </authorList>
    </citation>
    <scope>NUCLEOTIDE SEQUENCE [LARGE SCALE GENOMIC DNA]</scope>
    <source>
        <strain evidence="2 3">DSM 103377</strain>
    </source>
</reference>
<evidence type="ECO:0000313" key="2">
    <source>
        <dbReference type="EMBL" id="MBB5514991.1"/>
    </source>
</evidence>
<comment type="caution">
    <text evidence="2">The sequence shown here is derived from an EMBL/GenBank/DDBJ whole genome shotgun (WGS) entry which is preliminary data.</text>
</comment>